<comment type="caution">
    <text evidence="1">The sequence shown here is derived from an EMBL/GenBank/DDBJ whole genome shotgun (WGS) entry which is preliminary data.</text>
</comment>
<protein>
    <recommendedName>
        <fullName evidence="3">CBM-cenC domain-containing protein</fullName>
    </recommendedName>
</protein>
<evidence type="ECO:0000313" key="1">
    <source>
        <dbReference type="EMBL" id="MCY9532565.1"/>
    </source>
</evidence>
<gene>
    <name evidence="1" type="ORF">M5X04_24990</name>
</gene>
<evidence type="ECO:0000313" key="2">
    <source>
        <dbReference type="Proteomes" id="UP001527090"/>
    </source>
</evidence>
<reference evidence="1 2" key="1">
    <citation type="submission" date="2022-05" db="EMBL/GenBank/DDBJ databases">
        <title>Genome Sequencing of Bee-Associated Microbes.</title>
        <authorList>
            <person name="Dunlap C."/>
        </authorList>
    </citation>
    <scope>NUCLEOTIDE SEQUENCE [LARGE SCALE GENOMIC DNA]</scope>
    <source>
        <strain evidence="1 2">NRRL NRS-750</strain>
    </source>
</reference>
<dbReference type="Proteomes" id="UP001527090">
    <property type="component" value="Unassembled WGS sequence"/>
</dbReference>
<sequence length="532" mass="60658">MGKKCIVLIMGIMLISQLLSVDGIAVIAMDSTRIVPDPRLKNGQANYIYDSNNRIIEMPFRKWGMDLIERFFYDANGNMVNKHIELNDIERFEHGSYQNSDYIGQKITNNANYTIEGAYSAYGTADGSVDWNEFLHSDRSKIKFEPNTTYSITFKYKIMSKPEKDGYFYFLVRSANMDFINDKAFTKLQDYDNGTINTTTITFTTASVDDYYLIWGQRFGGAITIDNIRIKKETESFEGDKLEDTTYKTGGPLGATVTTDPNQVISGGKSILGRAPRSEEWNEFLHSDFKKAYFEPNTTYSVTFKFKIIDLPDKEGYFYFLARAFGQDYANDKSFTTWKGQVGDVEETTITFTTGPFEQYYLIWGQRFGGAIAIDDITITKLNNSFESGTFLASDFVAGYRNIGRITNDPSKVITGKYSALGISSPNEEWNEYLHTDLNKIAFQPNTTYSISFSYKIINKIDNKDGYFYFLARAAYKSFTDDKAFTTWNEESGNVRTKTITFTTGSHSDYYLIWGIRHGGEISIDDVKISKK</sequence>
<evidence type="ECO:0008006" key="3">
    <source>
        <dbReference type="Google" id="ProtNLM"/>
    </source>
</evidence>
<name>A0ABT4EHJ6_PAEAL</name>
<organism evidence="1 2">
    <name type="scientific">Paenibacillus alvei</name>
    <name type="common">Bacillus alvei</name>
    <dbReference type="NCBI Taxonomy" id="44250"/>
    <lineage>
        <taxon>Bacteria</taxon>
        <taxon>Bacillati</taxon>
        <taxon>Bacillota</taxon>
        <taxon>Bacilli</taxon>
        <taxon>Bacillales</taxon>
        <taxon>Paenibacillaceae</taxon>
        <taxon>Paenibacillus</taxon>
    </lineage>
</organism>
<dbReference type="RefSeq" id="WP_268632890.1">
    <property type="nucleotide sequence ID" value="NZ_JAMDLY010000019.1"/>
</dbReference>
<proteinExistence type="predicted"/>
<dbReference type="EMBL" id="JAMDLY010000019">
    <property type="protein sequence ID" value="MCY9532565.1"/>
    <property type="molecule type" value="Genomic_DNA"/>
</dbReference>
<dbReference type="Gene3D" id="2.60.120.260">
    <property type="entry name" value="Galactose-binding domain-like"/>
    <property type="match status" value="3"/>
</dbReference>
<keyword evidence="2" id="KW-1185">Reference proteome</keyword>
<accession>A0ABT4EHJ6</accession>